<dbReference type="PANTHER" id="PTHR19854:SF15">
    <property type="entry name" value="TRANSDUCIN BETA-LIKE PROTEIN 3"/>
    <property type="match status" value="1"/>
</dbReference>
<dbReference type="GO" id="GO:0005730">
    <property type="term" value="C:nucleolus"/>
    <property type="evidence" value="ECO:0007669"/>
    <property type="project" value="TreeGrafter"/>
</dbReference>
<keyword evidence="4" id="KW-1185">Reference proteome</keyword>
<dbReference type="GO" id="GO:0030686">
    <property type="term" value="C:90S preribosome"/>
    <property type="evidence" value="ECO:0007669"/>
    <property type="project" value="TreeGrafter"/>
</dbReference>
<keyword evidence="1" id="KW-0853">WD repeat</keyword>
<dbReference type="GO" id="GO:0000480">
    <property type="term" value="P:endonucleolytic cleavage in 5'-ETS of tricistronic rRNA transcript (SSU-rRNA, 5.8S rRNA, LSU-rRNA)"/>
    <property type="evidence" value="ECO:0007669"/>
    <property type="project" value="TreeGrafter"/>
</dbReference>
<dbReference type="InterPro" id="IPR001680">
    <property type="entry name" value="WD40_rpt"/>
</dbReference>
<dbReference type="InterPro" id="IPR015943">
    <property type="entry name" value="WD40/YVTN_repeat-like_dom_sf"/>
</dbReference>
<sequence length="223" mass="24407">PPPPNISFTSSSLPAIAVKSESGICPRSSACATESDHTLKVWSMDGLSDDMTVPINLKAKAVVAAHDKDINSVAVDRTATILRLPDLVLVVVFKRHKKRIWSFVVTVSGDKTIRMWAISNDSCLKKFEGHTSSVLGALFVIRATQIVSCGIRLSVVDFVLSDILIACVINLFNVSSANGLVKLWIVKTNECVAMHDHHEDKVPIDNLCIYLKKYGSNLLHDNL</sequence>
<name>A0A371GDH5_MUCPR</name>
<dbReference type="STRING" id="157652.A0A371GDH5"/>
<evidence type="ECO:0000313" key="4">
    <source>
        <dbReference type="Proteomes" id="UP000257109"/>
    </source>
</evidence>
<evidence type="ECO:0000313" key="3">
    <source>
        <dbReference type="EMBL" id="RDX88628.1"/>
    </source>
</evidence>
<dbReference type="EMBL" id="QJKJ01005889">
    <property type="protein sequence ID" value="RDX88628.1"/>
    <property type="molecule type" value="Genomic_DNA"/>
</dbReference>
<proteinExistence type="predicted"/>
<feature type="non-terminal residue" evidence="3">
    <location>
        <position position="1"/>
    </location>
</feature>
<dbReference type="OrthoDB" id="5414888at2759"/>
<organism evidence="3 4">
    <name type="scientific">Mucuna pruriens</name>
    <name type="common">Velvet bean</name>
    <name type="synonym">Dolichos pruriens</name>
    <dbReference type="NCBI Taxonomy" id="157652"/>
    <lineage>
        <taxon>Eukaryota</taxon>
        <taxon>Viridiplantae</taxon>
        <taxon>Streptophyta</taxon>
        <taxon>Embryophyta</taxon>
        <taxon>Tracheophyta</taxon>
        <taxon>Spermatophyta</taxon>
        <taxon>Magnoliopsida</taxon>
        <taxon>eudicotyledons</taxon>
        <taxon>Gunneridae</taxon>
        <taxon>Pentapetalae</taxon>
        <taxon>rosids</taxon>
        <taxon>fabids</taxon>
        <taxon>Fabales</taxon>
        <taxon>Fabaceae</taxon>
        <taxon>Papilionoideae</taxon>
        <taxon>50 kb inversion clade</taxon>
        <taxon>NPAAA clade</taxon>
        <taxon>indigoferoid/millettioid clade</taxon>
        <taxon>Phaseoleae</taxon>
        <taxon>Mucuna</taxon>
    </lineage>
</organism>
<keyword evidence="2" id="KW-0677">Repeat</keyword>
<evidence type="ECO:0000256" key="1">
    <source>
        <dbReference type="ARBA" id="ARBA00022574"/>
    </source>
</evidence>
<reference evidence="3" key="1">
    <citation type="submission" date="2018-05" db="EMBL/GenBank/DDBJ databases">
        <title>Draft genome of Mucuna pruriens seed.</title>
        <authorList>
            <person name="Nnadi N.E."/>
            <person name="Vos R."/>
            <person name="Hasami M.H."/>
            <person name="Devisetty U.K."/>
            <person name="Aguiy J.C."/>
        </authorList>
    </citation>
    <scope>NUCLEOTIDE SEQUENCE [LARGE SCALE GENOMIC DNA]</scope>
    <source>
        <strain evidence="3">JCA_2017</strain>
    </source>
</reference>
<protein>
    <submittedName>
        <fullName evidence="3">Transducin beta-like protein 3</fullName>
    </submittedName>
</protein>
<dbReference type="SUPFAM" id="SSF50978">
    <property type="entry name" value="WD40 repeat-like"/>
    <property type="match status" value="1"/>
</dbReference>
<dbReference type="GO" id="GO:0000472">
    <property type="term" value="P:endonucleolytic cleavage to generate mature 5'-end of SSU-rRNA from (SSU-rRNA, 5.8S rRNA, LSU-rRNA)"/>
    <property type="evidence" value="ECO:0007669"/>
    <property type="project" value="TreeGrafter"/>
</dbReference>
<dbReference type="PANTHER" id="PTHR19854">
    <property type="entry name" value="TRANSDUCIN BETA-LIKE 3"/>
    <property type="match status" value="1"/>
</dbReference>
<dbReference type="Proteomes" id="UP000257109">
    <property type="component" value="Unassembled WGS sequence"/>
</dbReference>
<dbReference type="AlphaFoldDB" id="A0A371GDH5"/>
<evidence type="ECO:0000256" key="2">
    <source>
        <dbReference type="ARBA" id="ARBA00022737"/>
    </source>
</evidence>
<dbReference type="GO" id="GO:0034511">
    <property type="term" value="F:U3 snoRNA binding"/>
    <property type="evidence" value="ECO:0007669"/>
    <property type="project" value="TreeGrafter"/>
</dbReference>
<accession>A0A371GDH5</accession>
<comment type="caution">
    <text evidence="3">The sequence shown here is derived from an EMBL/GenBank/DDBJ whole genome shotgun (WGS) entry which is preliminary data.</text>
</comment>
<dbReference type="Gene3D" id="2.130.10.10">
    <property type="entry name" value="YVTN repeat-like/Quinoprotein amine dehydrogenase"/>
    <property type="match status" value="1"/>
</dbReference>
<gene>
    <name evidence="3" type="primary">TBL3</name>
    <name evidence="3" type="ORF">CR513_29757</name>
</gene>
<dbReference type="Pfam" id="PF00400">
    <property type="entry name" value="WD40"/>
    <property type="match status" value="1"/>
</dbReference>
<dbReference type="InterPro" id="IPR036322">
    <property type="entry name" value="WD40_repeat_dom_sf"/>
</dbReference>